<name>A0A2J6Q7J8_9HELO</name>
<organism evidence="1 2">
    <name type="scientific">Hyaloscypha hepaticicola</name>
    <dbReference type="NCBI Taxonomy" id="2082293"/>
    <lineage>
        <taxon>Eukaryota</taxon>
        <taxon>Fungi</taxon>
        <taxon>Dikarya</taxon>
        <taxon>Ascomycota</taxon>
        <taxon>Pezizomycotina</taxon>
        <taxon>Leotiomycetes</taxon>
        <taxon>Helotiales</taxon>
        <taxon>Hyaloscyphaceae</taxon>
        <taxon>Hyaloscypha</taxon>
    </lineage>
</organism>
<proteinExistence type="predicted"/>
<protein>
    <submittedName>
        <fullName evidence="1">Uncharacterized protein</fullName>
    </submittedName>
</protein>
<reference evidence="1 2" key="1">
    <citation type="submission" date="2016-05" db="EMBL/GenBank/DDBJ databases">
        <title>A degradative enzymes factory behind the ericoid mycorrhizal symbiosis.</title>
        <authorList>
            <consortium name="DOE Joint Genome Institute"/>
            <person name="Martino E."/>
            <person name="Morin E."/>
            <person name="Grelet G."/>
            <person name="Kuo A."/>
            <person name="Kohler A."/>
            <person name="Daghino S."/>
            <person name="Barry K."/>
            <person name="Choi C."/>
            <person name="Cichocki N."/>
            <person name="Clum A."/>
            <person name="Copeland A."/>
            <person name="Hainaut M."/>
            <person name="Haridas S."/>
            <person name="Labutti K."/>
            <person name="Lindquist E."/>
            <person name="Lipzen A."/>
            <person name="Khouja H.-R."/>
            <person name="Murat C."/>
            <person name="Ohm R."/>
            <person name="Olson A."/>
            <person name="Spatafora J."/>
            <person name="Veneault-Fourrey C."/>
            <person name="Henrissat B."/>
            <person name="Grigoriev I."/>
            <person name="Martin F."/>
            <person name="Perotto S."/>
        </authorList>
    </citation>
    <scope>NUCLEOTIDE SEQUENCE [LARGE SCALE GENOMIC DNA]</scope>
    <source>
        <strain evidence="1 2">UAMH 7357</strain>
    </source>
</reference>
<keyword evidence="2" id="KW-1185">Reference proteome</keyword>
<sequence length="456" mass="52112">MGALLGLGLTSPSCPKAFQQLKTATETRKEVLGDDILTRNANHHFQKIVHPCPEVVAQLAQWNIENMEQQFKSGEPFGRTLESLEPEWNVLLEMSKQLLPARKSDIGAEMIYYLLDLESLDSLLFSPFELPIGARTTRQRIASLVDIIFEFFPLLRDHMSLSADSVRYLQNPHKRPGRDATLSERVTGTGYPKWWPPTPSNFFRAKLSLALAFLSAESDEPSHYSQESLLALELFRGTYTMPQRFWKNTKQYSFWRNTIVLDDEWAPYAHHESSRHTVYVMYIVSVLATYLKAVHGLLDPEDYESSMRHGKMEEDAVFIGYSLCLLWAQMNQQRERSRLHEDFAMNLPSDMPRFAYDWYMRGAFHICHLPPGLNNESQRRNKLCSVKHSDKVTDATSRRLIGKMQGVDLRALLTGAIAQTAKLQPLTTFSLRISQANSRPEIASPSTCSSLDIFVC</sequence>
<accession>A0A2J6Q7J8</accession>
<dbReference type="EMBL" id="KZ613478">
    <property type="protein sequence ID" value="PMD22248.1"/>
    <property type="molecule type" value="Genomic_DNA"/>
</dbReference>
<evidence type="ECO:0000313" key="1">
    <source>
        <dbReference type="EMBL" id="PMD22248.1"/>
    </source>
</evidence>
<dbReference type="Proteomes" id="UP000235672">
    <property type="component" value="Unassembled WGS sequence"/>
</dbReference>
<evidence type="ECO:0000313" key="2">
    <source>
        <dbReference type="Proteomes" id="UP000235672"/>
    </source>
</evidence>
<gene>
    <name evidence="1" type="ORF">NA56DRAFT_658172</name>
</gene>
<dbReference type="AlphaFoldDB" id="A0A2J6Q7J8"/>